<accession>A0ACB8EZ34</accession>
<comment type="caution">
    <text evidence="1">The sequence shown here is derived from an EMBL/GenBank/DDBJ whole genome shotgun (WGS) entry which is preliminary data.</text>
</comment>
<organism evidence="1 2">
    <name type="scientific">Sphaerodactylus townsendi</name>
    <dbReference type="NCBI Taxonomy" id="933632"/>
    <lineage>
        <taxon>Eukaryota</taxon>
        <taxon>Metazoa</taxon>
        <taxon>Chordata</taxon>
        <taxon>Craniata</taxon>
        <taxon>Vertebrata</taxon>
        <taxon>Euteleostomi</taxon>
        <taxon>Lepidosauria</taxon>
        <taxon>Squamata</taxon>
        <taxon>Bifurcata</taxon>
        <taxon>Gekkota</taxon>
        <taxon>Sphaerodactylidae</taxon>
        <taxon>Sphaerodactylus</taxon>
    </lineage>
</organism>
<protein>
    <submittedName>
        <fullName evidence="1">Uncharacterized protein</fullName>
    </submittedName>
</protein>
<evidence type="ECO:0000313" key="2">
    <source>
        <dbReference type="Proteomes" id="UP000827872"/>
    </source>
</evidence>
<sequence length="172" mass="18846">MGPKFRQCPEARFLLPREPSSSSRGRGRTGASHSGFFPACISLWVPCSRSERVGWQKHKPGFQSVPFTYGFFVPRAVSKVEQQGVCPGHHLKGVPFLPATPPAPKYVQSGDAMVLLLQSKFKVLPADKLIENAPLREAVSHLPPFFSQPCADPQHTHAPTGPQESPTSSFLM</sequence>
<proteinExistence type="predicted"/>
<keyword evidence="2" id="KW-1185">Reference proteome</keyword>
<reference evidence="1" key="1">
    <citation type="submission" date="2021-08" db="EMBL/GenBank/DDBJ databases">
        <title>The first chromosome-level gecko genome reveals the dynamic sex chromosomes of Neotropical dwarf geckos (Sphaerodactylidae: Sphaerodactylus).</title>
        <authorList>
            <person name="Pinto B.J."/>
            <person name="Keating S.E."/>
            <person name="Gamble T."/>
        </authorList>
    </citation>
    <scope>NUCLEOTIDE SEQUENCE</scope>
    <source>
        <strain evidence="1">TG3544</strain>
    </source>
</reference>
<evidence type="ECO:0000313" key="1">
    <source>
        <dbReference type="EMBL" id="KAH7998090.1"/>
    </source>
</evidence>
<name>A0ACB8EZ34_9SAUR</name>
<dbReference type="EMBL" id="CM037625">
    <property type="protein sequence ID" value="KAH7998090.1"/>
    <property type="molecule type" value="Genomic_DNA"/>
</dbReference>
<gene>
    <name evidence="1" type="ORF">K3G42_012418</name>
</gene>
<dbReference type="Proteomes" id="UP000827872">
    <property type="component" value="Linkage Group LG12"/>
</dbReference>